<gene>
    <name evidence="2" type="ORF">AA314_06860</name>
</gene>
<dbReference type="AlphaFoldDB" id="A0AAC8QD18"/>
<organism evidence="2 3">
    <name type="scientific">Archangium gephyra</name>
    <dbReference type="NCBI Taxonomy" id="48"/>
    <lineage>
        <taxon>Bacteria</taxon>
        <taxon>Pseudomonadati</taxon>
        <taxon>Myxococcota</taxon>
        <taxon>Myxococcia</taxon>
        <taxon>Myxococcales</taxon>
        <taxon>Cystobacterineae</taxon>
        <taxon>Archangiaceae</taxon>
        <taxon>Archangium</taxon>
    </lineage>
</organism>
<name>A0AAC8QD18_9BACT</name>
<protein>
    <submittedName>
        <fullName evidence="2">Uncharacterized protein</fullName>
    </submittedName>
</protein>
<accession>A0AAC8QD18</accession>
<evidence type="ECO:0000313" key="2">
    <source>
        <dbReference type="EMBL" id="AKJ05234.1"/>
    </source>
</evidence>
<proteinExistence type="predicted"/>
<evidence type="ECO:0000256" key="1">
    <source>
        <dbReference type="SAM" id="MobiDB-lite"/>
    </source>
</evidence>
<dbReference type="EMBL" id="CP011509">
    <property type="protein sequence ID" value="AKJ05234.1"/>
    <property type="molecule type" value="Genomic_DNA"/>
</dbReference>
<reference evidence="2 3" key="1">
    <citation type="submission" date="2015-05" db="EMBL/GenBank/DDBJ databases">
        <title>Genome assembly of Archangium gephyra DSM 2261.</title>
        <authorList>
            <person name="Sharma G."/>
            <person name="Subramanian S."/>
        </authorList>
    </citation>
    <scope>NUCLEOTIDE SEQUENCE [LARGE SCALE GENOMIC DNA]</scope>
    <source>
        <strain evidence="2 3">DSM 2261</strain>
    </source>
</reference>
<sequence length="71" mass="7493">MALGLMTHPAPAVAAQAGAGGGDRSRKGEGVQLRGRGAHGGLLLASWWGRILPFAAGRPSKKQRKREHRAR</sequence>
<dbReference type="Proteomes" id="UP000035579">
    <property type="component" value="Chromosome"/>
</dbReference>
<feature type="region of interest" description="Disordered" evidence="1">
    <location>
        <begin position="1"/>
        <end position="33"/>
    </location>
</feature>
<evidence type="ECO:0000313" key="3">
    <source>
        <dbReference type="Proteomes" id="UP000035579"/>
    </source>
</evidence>
<dbReference type="KEGG" id="age:AA314_06860"/>